<dbReference type="EMBL" id="BMVU01000069">
    <property type="protein sequence ID" value="GGY08957.1"/>
    <property type="molecule type" value="Genomic_DNA"/>
</dbReference>
<evidence type="ECO:0000256" key="1">
    <source>
        <dbReference type="SAM" id="MobiDB-lite"/>
    </source>
</evidence>
<feature type="region of interest" description="Disordered" evidence="1">
    <location>
        <begin position="49"/>
        <end position="148"/>
    </location>
</feature>
<accession>A0A918U8V0</accession>
<feature type="transmembrane region" description="Helical" evidence="2">
    <location>
        <begin position="145"/>
        <end position="167"/>
    </location>
</feature>
<keyword evidence="4" id="KW-1185">Reference proteome</keyword>
<protein>
    <submittedName>
        <fullName evidence="3">Uncharacterized protein</fullName>
    </submittedName>
</protein>
<proteinExistence type="predicted"/>
<name>A0A918U8V0_9ACTN</name>
<evidence type="ECO:0000313" key="3">
    <source>
        <dbReference type="EMBL" id="GGY08957.1"/>
    </source>
</evidence>
<dbReference type="RefSeq" id="WP_190194552.1">
    <property type="nucleotide sequence ID" value="NZ_BMVU01000069.1"/>
</dbReference>
<reference evidence="3" key="2">
    <citation type="submission" date="2020-09" db="EMBL/GenBank/DDBJ databases">
        <authorList>
            <person name="Sun Q."/>
            <person name="Ohkuma M."/>
        </authorList>
    </citation>
    <scope>NUCLEOTIDE SEQUENCE</scope>
    <source>
        <strain evidence="3">JCM 4790</strain>
    </source>
</reference>
<keyword evidence="2" id="KW-0472">Membrane</keyword>
<gene>
    <name evidence="3" type="ORF">GCM10010358_72370</name>
</gene>
<feature type="compositionally biased region" description="Low complexity" evidence="1">
    <location>
        <begin position="84"/>
        <end position="93"/>
    </location>
</feature>
<dbReference type="PRINTS" id="PR01217">
    <property type="entry name" value="PRICHEXTENSN"/>
</dbReference>
<evidence type="ECO:0000256" key="2">
    <source>
        <dbReference type="SAM" id="Phobius"/>
    </source>
</evidence>
<organism evidence="3 4">
    <name type="scientific">Streptomyces minutiscleroticus</name>
    <dbReference type="NCBI Taxonomy" id="68238"/>
    <lineage>
        <taxon>Bacteria</taxon>
        <taxon>Bacillati</taxon>
        <taxon>Actinomycetota</taxon>
        <taxon>Actinomycetes</taxon>
        <taxon>Kitasatosporales</taxon>
        <taxon>Streptomycetaceae</taxon>
        <taxon>Streptomyces</taxon>
    </lineage>
</organism>
<feature type="compositionally biased region" description="Pro residues" evidence="1">
    <location>
        <begin position="56"/>
        <end position="83"/>
    </location>
</feature>
<evidence type="ECO:0000313" key="4">
    <source>
        <dbReference type="Proteomes" id="UP000619244"/>
    </source>
</evidence>
<dbReference type="AlphaFoldDB" id="A0A918U8V0"/>
<dbReference type="Proteomes" id="UP000619244">
    <property type="component" value="Unassembled WGS sequence"/>
</dbReference>
<keyword evidence="2" id="KW-1133">Transmembrane helix</keyword>
<keyword evidence="2" id="KW-0812">Transmembrane</keyword>
<sequence length="177" mass="18187">MGGWIGIGLGAAAALCPLPQHGDTTITMDHTPVGDRLVVCAPDVWIDMSHGRSNPEPEPPPSPRPPAPSPPAPAPEPSAPRPAPTAARRVTPPVATPTPSAPVAESVSPADPVPGTAPARPRAPRTFRWVPRSHYTGGPSRPVPAGMPTTMTTVVVTLPAVLAAAALRPGSRRRNRG</sequence>
<reference evidence="3" key="1">
    <citation type="journal article" date="2014" name="Int. J. Syst. Evol. Microbiol.">
        <title>Complete genome sequence of Corynebacterium casei LMG S-19264T (=DSM 44701T), isolated from a smear-ripened cheese.</title>
        <authorList>
            <consortium name="US DOE Joint Genome Institute (JGI-PGF)"/>
            <person name="Walter F."/>
            <person name="Albersmeier A."/>
            <person name="Kalinowski J."/>
            <person name="Ruckert C."/>
        </authorList>
    </citation>
    <scope>NUCLEOTIDE SEQUENCE</scope>
    <source>
        <strain evidence="3">JCM 4790</strain>
    </source>
</reference>
<comment type="caution">
    <text evidence="3">The sequence shown here is derived from an EMBL/GenBank/DDBJ whole genome shotgun (WGS) entry which is preliminary data.</text>
</comment>